<evidence type="ECO:0000259" key="2">
    <source>
        <dbReference type="Pfam" id="PF21789"/>
    </source>
</evidence>
<gene>
    <name evidence="3" type="ORF">pipiens_007669</name>
</gene>
<accession>A0ABD1DK99</accession>
<evidence type="ECO:0000259" key="1">
    <source>
        <dbReference type="Pfam" id="PF12017"/>
    </source>
</evidence>
<feature type="domain" description="Transposable element P transposase-like RNase H C-terminal" evidence="2">
    <location>
        <begin position="102"/>
        <end position="134"/>
    </location>
</feature>
<reference evidence="3 4" key="1">
    <citation type="submission" date="2024-05" db="EMBL/GenBank/DDBJ databases">
        <title>Culex pipiens pipiens assembly and annotation.</title>
        <authorList>
            <person name="Alout H."/>
            <person name="Durand T."/>
        </authorList>
    </citation>
    <scope>NUCLEOTIDE SEQUENCE [LARGE SCALE GENOMIC DNA]</scope>
    <source>
        <strain evidence="3">HA-2024</strain>
        <tissue evidence="3">Whole body</tissue>
    </source>
</reference>
<dbReference type="AlphaFoldDB" id="A0ABD1DK99"/>
<evidence type="ECO:0008006" key="5">
    <source>
        <dbReference type="Google" id="ProtNLM"/>
    </source>
</evidence>
<proteinExistence type="predicted"/>
<evidence type="ECO:0000313" key="4">
    <source>
        <dbReference type="Proteomes" id="UP001562425"/>
    </source>
</evidence>
<keyword evidence="4" id="KW-1185">Reference proteome</keyword>
<dbReference type="Pfam" id="PF21789">
    <property type="entry name" value="TNP-like_RNaseH_C"/>
    <property type="match status" value="1"/>
</dbReference>
<dbReference type="Pfam" id="PF12017">
    <property type="entry name" value="Tnp_P_element"/>
    <property type="match status" value="1"/>
</dbReference>
<name>A0ABD1DK99_CULPP</name>
<protein>
    <recommendedName>
        <fullName evidence="5">Transposable element P transposase</fullName>
    </recommendedName>
</protein>
<organism evidence="3 4">
    <name type="scientific">Culex pipiens pipiens</name>
    <name type="common">Northern house mosquito</name>
    <dbReference type="NCBI Taxonomy" id="38569"/>
    <lineage>
        <taxon>Eukaryota</taxon>
        <taxon>Metazoa</taxon>
        <taxon>Ecdysozoa</taxon>
        <taxon>Arthropoda</taxon>
        <taxon>Hexapoda</taxon>
        <taxon>Insecta</taxon>
        <taxon>Pterygota</taxon>
        <taxon>Neoptera</taxon>
        <taxon>Endopterygota</taxon>
        <taxon>Diptera</taxon>
        <taxon>Nematocera</taxon>
        <taxon>Culicoidea</taxon>
        <taxon>Culicidae</taxon>
        <taxon>Culicinae</taxon>
        <taxon>Culicini</taxon>
        <taxon>Culex</taxon>
        <taxon>Culex</taxon>
    </lineage>
</organism>
<comment type="caution">
    <text evidence="3">The sequence shown here is derived from an EMBL/GenBank/DDBJ whole genome shotgun (WGS) entry which is preliminary data.</text>
</comment>
<dbReference type="InterPro" id="IPR048367">
    <property type="entry name" value="TNP-like_RNaseH_C"/>
</dbReference>
<feature type="domain" description="THAP9-like helix-turn-helix" evidence="1">
    <location>
        <begin position="11"/>
        <end position="53"/>
    </location>
</feature>
<evidence type="ECO:0000313" key="3">
    <source>
        <dbReference type="EMBL" id="KAL1400158.1"/>
    </source>
</evidence>
<sequence>MQPRDNVNRPAQGVRYSAATKNIAISLFYCSPKCYRELRKLLRLPSPRIIKKWLQGLHIELTKASREPWFIQGWLLNISAVKGLFHELGEEYGIKELATRTINQDGLENFFGIIRMRNWCNTRPDCSLFRSAYRSAVVNQLLSSREKANCEEDPAINMFDIKDFAHLEISVQKPAPAAPESEQVNCNLDVLESSVEKEAQIITATSTTTDDWYEG</sequence>
<dbReference type="EMBL" id="JBEHCU010005340">
    <property type="protein sequence ID" value="KAL1400158.1"/>
    <property type="molecule type" value="Genomic_DNA"/>
</dbReference>
<dbReference type="InterPro" id="IPR021896">
    <property type="entry name" value="THAP9-like_HTH"/>
</dbReference>
<dbReference type="Proteomes" id="UP001562425">
    <property type="component" value="Unassembled WGS sequence"/>
</dbReference>